<dbReference type="EMBL" id="BARU01012924">
    <property type="protein sequence ID" value="GAH31865.1"/>
    <property type="molecule type" value="Genomic_DNA"/>
</dbReference>
<comment type="caution">
    <text evidence="2">The sequence shown here is derived from an EMBL/GenBank/DDBJ whole genome shotgun (WGS) entry which is preliminary data.</text>
</comment>
<dbReference type="Pfam" id="PF01208">
    <property type="entry name" value="URO-D"/>
    <property type="match status" value="1"/>
</dbReference>
<reference evidence="2" key="1">
    <citation type="journal article" date="2014" name="Front. Microbiol.">
        <title>High frequency of phylogenetically diverse reductive dehalogenase-homologous genes in deep subseafloor sedimentary metagenomes.</title>
        <authorList>
            <person name="Kawai M."/>
            <person name="Futagami T."/>
            <person name="Toyoda A."/>
            <person name="Takaki Y."/>
            <person name="Nishi S."/>
            <person name="Hori S."/>
            <person name="Arai W."/>
            <person name="Tsubouchi T."/>
            <person name="Morono Y."/>
            <person name="Uchiyama I."/>
            <person name="Ito T."/>
            <person name="Fujiyama A."/>
            <person name="Inagaki F."/>
            <person name="Takami H."/>
        </authorList>
    </citation>
    <scope>NUCLEOTIDE SEQUENCE</scope>
    <source>
        <strain evidence="2">Expedition CK06-06</strain>
    </source>
</reference>
<dbReference type="GO" id="GO:0004853">
    <property type="term" value="F:uroporphyrinogen decarboxylase activity"/>
    <property type="evidence" value="ECO:0007669"/>
    <property type="project" value="InterPro"/>
</dbReference>
<dbReference type="Gene3D" id="3.20.20.210">
    <property type="match status" value="1"/>
</dbReference>
<dbReference type="SUPFAM" id="SSF51726">
    <property type="entry name" value="UROD/MetE-like"/>
    <property type="match status" value="1"/>
</dbReference>
<feature type="domain" description="Uroporphyrinogen decarboxylase (URO-D)" evidence="1">
    <location>
        <begin position="26"/>
        <end position="87"/>
    </location>
</feature>
<feature type="non-terminal residue" evidence="2">
    <location>
        <position position="1"/>
    </location>
</feature>
<dbReference type="GO" id="GO:0006779">
    <property type="term" value="P:porphyrin-containing compound biosynthetic process"/>
    <property type="evidence" value="ECO:0007669"/>
    <property type="project" value="InterPro"/>
</dbReference>
<evidence type="ECO:0000259" key="1">
    <source>
        <dbReference type="Pfam" id="PF01208"/>
    </source>
</evidence>
<dbReference type="AlphaFoldDB" id="X1FH58"/>
<name>X1FH58_9ZZZZ</name>
<organism evidence="2">
    <name type="scientific">marine sediment metagenome</name>
    <dbReference type="NCBI Taxonomy" id="412755"/>
    <lineage>
        <taxon>unclassified sequences</taxon>
        <taxon>metagenomes</taxon>
        <taxon>ecological metagenomes</taxon>
    </lineage>
</organism>
<dbReference type="InterPro" id="IPR038071">
    <property type="entry name" value="UROD/MetE-like_sf"/>
</dbReference>
<gene>
    <name evidence="2" type="ORF">S03H2_23597</name>
</gene>
<proteinExistence type="predicted"/>
<protein>
    <recommendedName>
        <fullName evidence="1">Uroporphyrinogen decarboxylase (URO-D) domain-containing protein</fullName>
    </recommendedName>
</protein>
<evidence type="ECO:0000313" key="2">
    <source>
        <dbReference type="EMBL" id="GAH31865.1"/>
    </source>
</evidence>
<sequence>VATRMIEYFDTLATFDVVGALVLGEDMGFKTQTLLSPEVYREYLFPWHAKLVKAVHTHGKPIILHSCGNLREIMDDIIDCGWDAKHILKQVLIIVQAVACFFVTEKPHHILKDAPGATCDNLHSLGKKLDHMLHG</sequence>
<accession>X1FH58</accession>
<dbReference type="InterPro" id="IPR000257">
    <property type="entry name" value="Uroporphyrinogen_deCOase"/>
</dbReference>